<gene>
    <name evidence="2" type="ORF">GCM10007907_20960</name>
</gene>
<dbReference type="PANTHER" id="PTHR24567:SF74">
    <property type="entry name" value="HTH-TYPE TRANSCRIPTIONAL REGULATOR ARCR"/>
    <property type="match status" value="1"/>
</dbReference>
<dbReference type="SMART" id="SM00100">
    <property type="entry name" value="cNMP"/>
    <property type="match status" value="1"/>
</dbReference>
<dbReference type="InterPro" id="IPR014710">
    <property type="entry name" value="RmlC-like_jellyroll"/>
</dbReference>
<feature type="domain" description="Cyclic nucleotide-binding" evidence="1">
    <location>
        <begin position="33"/>
        <end position="135"/>
    </location>
</feature>
<accession>A0ABQ5YJ45</accession>
<dbReference type="InterPro" id="IPR018488">
    <property type="entry name" value="cNMP-bd_CS"/>
</dbReference>
<dbReference type="CDD" id="cd00038">
    <property type="entry name" value="CAP_ED"/>
    <property type="match status" value="1"/>
</dbReference>
<evidence type="ECO:0000313" key="2">
    <source>
        <dbReference type="EMBL" id="GLR13306.1"/>
    </source>
</evidence>
<reference evidence="3" key="1">
    <citation type="journal article" date="2019" name="Int. J. Syst. Evol. Microbiol.">
        <title>The Global Catalogue of Microorganisms (GCM) 10K type strain sequencing project: providing services to taxonomists for standard genome sequencing and annotation.</title>
        <authorList>
            <consortium name="The Broad Institute Genomics Platform"/>
            <consortium name="The Broad Institute Genome Sequencing Center for Infectious Disease"/>
            <person name="Wu L."/>
            <person name="Ma J."/>
        </authorList>
    </citation>
    <scope>NUCLEOTIDE SEQUENCE [LARGE SCALE GENOMIC DNA]</scope>
    <source>
        <strain evidence="3">NBRC 110044</strain>
    </source>
</reference>
<dbReference type="SUPFAM" id="SSF51206">
    <property type="entry name" value="cAMP-binding domain-like"/>
    <property type="match status" value="1"/>
</dbReference>
<comment type="caution">
    <text evidence="2">The sequence shown here is derived from an EMBL/GenBank/DDBJ whole genome shotgun (WGS) entry which is preliminary data.</text>
</comment>
<name>A0ABQ5YJ45_9NEIS</name>
<dbReference type="PROSITE" id="PS00889">
    <property type="entry name" value="CNMP_BINDING_2"/>
    <property type="match status" value="1"/>
</dbReference>
<evidence type="ECO:0000313" key="3">
    <source>
        <dbReference type="Proteomes" id="UP001156706"/>
    </source>
</evidence>
<proteinExistence type="predicted"/>
<dbReference type="Proteomes" id="UP001156706">
    <property type="component" value="Unassembled WGS sequence"/>
</dbReference>
<dbReference type="InterPro" id="IPR018490">
    <property type="entry name" value="cNMP-bd_dom_sf"/>
</dbReference>
<dbReference type="Pfam" id="PF00027">
    <property type="entry name" value="cNMP_binding"/>
    <property type="match status" value="1"/>
</dbReference>
<dbReference type="RefSeq" id="WP_284196412.1">
    <property type="nucleotide sequence ID" value="NZ_BSOG01000002.1"/>
</dbReference>
<dbReference type="InterPro" id="IPR050397">
    <property type="entry name" value="Env_Response_Regulators"/>
</dbReference>
<organism evidence="2 3">
    <name type="scientific">Chitinimonas prasina</name>
    <dbReference type="NCBI Taxonomy" id="1434937"/>
    <lineage>
        <taxon>Bacteria</taxon>
        <taxon>Pseudomonadati</taxon>
        <taxon>Pseudomonadota</taxon>
        <taxon>Betaproteobacteria</taxon>
        <taxon>Neisseriales</taxon>
        <taxon>Chitinibacteraceae</taxon>
        <taxon>Chitinimonas</taxon>
    </lineage>
</organism>
<dbReference type="PROSITE" id="PS50042">
    <property type="entry name" value="CNMP_BINDING_3"/>
    <property type="match status" value="1"/>
</dbReference>
<dbReference type="PANTHER" id="PTHR24567">
    <property type="entry name" value="CRP FAMILY TRANSCRIPTIONAL REGULATORY PROTEIN"/>
    <property type="match status" value="1"/>
</dbReference>
<sequence length="170" mass="18390">MSQADTSLKTLKLDAFDLLTTPSLRAKLDGSEALTELDGAEIGHLATQLKAFALPAGTVLFKEGEAAGYMGMVLDGRLIVTKRNDEASGKPLYSMSAGKVFGEMAILDGEPRSATVMAPVDTQIALLSREAFDRLCVERPVIALKILRRLGRLLSQRLRRTSGLLVDYLP</sequence>
<dbReference type="Gene3D" id="2.60.120.10">
    <property type="entry name" value="Jelly Rolls"/>
    <property type="match status" value="1"/>
</dbReference>
<dbReference type="EMBL" id="BSOG01000002">
    <property type="protein sequence ID" value="GLR13306.1"/>
    <property type="molecule type" value="Genomic_DNA"/>
</dbReference>
<evidence type="ECO:0000259" key="1">
    <source>
        <dbReference type="PROSITE" id="PS50042"/>
    </source>
</evidence>
<protein>
    <recommendedName>
        <fullName evidence="1">Cyclic nucleotide-binding domain-containing protein</fullName>
    </recommendedName>
</protein>
<dbReference type="InterPro" id="IPR000595">
    <property type="entry name" value="cNMP-bd_dom"/>
</dbReference>
<keyword evidence="3" id="KW-1185">Reference proteome</keyword>